<gene>
    <name evidence="2" type="ORF">C2E20_6073</name>
</gene>
<keyword evidence="3" id="KW-1185">Reference proteome</keyword>
<dbReference type="Gene3D" id="1.10.10.60">
    <property type="entry name" value="Homeodomain-like"/>
    <property type="match status" value="1"/>
</dbReference>
<organism evidence="2 3">
    <name type="scientific">Micractinium conductrix</name>
    <dbReference type="NCBI Taxonomy" id="554055"/>
    <lineage>
        <taxon>Eukaryota</taxon>
        <taxon>Viridiplantae</taxon>
        <taxon>Chlorophyta</taxon>
        <taxon>core chlorophytes</taxon>
        <taxon>Trebouxiophyceae</taxon>
        <taxon>Chlorellales</taxon>
        <taxon>Chlorellaceae</taxon>
        <taxon>Chlorella clade</taxon>
        <taxon>Micractinium</taxon>
    </lineage>
</organism>
<dbReference type="PANTHER" id="PTHR14000:SF1">
    <property type="entry name" value="HISTONE H2A DEUBIQUITINASE (DUF3755)"/>
    <property type="match status" value="1"/>
</dbReference>
<reference evidence="2 3" key="1">
    <citation type="journal article" date="2018" name="Plant J.">
        <title>Genome sequences of Chlorella sorokiniana UTEX 1602 and Micractinium conductrix SAG 241.80: implications to maltose excretion by a green alga.</title>
        <authorList>
            <person name="Arriola M.B."/>
            <person name="Velmurugan N."/>
            <person name="Zhang Y."/>
            <person name="Plunkett M.H."/>
            <person name="Hondzo H."/>
            <person name="Barney B.M."/>
        </authorList>
    </citation>
    <scope>NUCLEOTIDE SEQUENCE [LARGE SCALE GENOMIC DNA]</scope>
    <source>
        <strain evidence="2 3">SAG 241.80</strain>
    </source>
</reference>
<dbReference type="EMBL" id="LHPF02000019">
    <property type="protein sequence ID" value="PSC70584.1"/>
    <property type="molecule type" value="Genomic_DNA"/>
</dbReference>
<dbReference type="EMBL" id="LHPF02000019">
    <property type="protein sequence ID" value="PSC70585.1"/>
    <property type="molecule type" value="Genomic_DNA"/>
</dbReference>
<accession>A0A2P6V937</accession>
<comment type="caution">
    <text evidence="2">The sequence shown here is derived from an EMBL/GenBank/DDBJ whole genome shotgun (WGS) entry which is preliminary data.</text>
</comment>
<dbReference type="PANTHER" id="PTHR14000">
    <property type="entry name" value="FINGER CCCH DOMAIN PROTEIN, PUTATIVE (DUF3755)-RELATED"/>
    <property type="match status" value="1"/>
</dbReference>
<feature type="compositionally biased region" description="Gly residues" evidence="1">
    <location>
        <begin position="254"/>
        <end position="268"/>
    </location>
</feature>
<reference evidence="2" key="2">
    <citation type="submission" date="2018-02" db="EMBL/GenBank/DDBJ databases">
        <authorList>
            <person name="Cohen D.B."/>
            <person name="Kent A.D."/>
        </authorList>
    </citation>
    <scope>NUCLEOTIDE SEQUENCE</scope>
    <source>
        <strain evidence="2">SAG 241.80</strain>
    </source>
</reference>
<dbReference type="CDD" id="cd00167">
    <property type="entry name" value="SANT"/>
    <property type="match status" value="1"/>
</dbReference>
<dbReference type="Proteomes" id="UP000239649">
    <property type="component" value="Unassembled WGS sequence"/>
</dbReference>
<evidence type="ECO:0000256" key="1">
    <source>
        <dbReference type="SAM" id="MobiDB-lite"/>
    </source>
</evidence>
<dbReference type="STRING" id="554055.A0A2P6V937"/>
<evidence type="ECO:0000313" key="2">
    <source>
        <dbReference type="EMBL" id="PSC70585.1"/>
    </source>
</evidence>
<dbReference type="OrthoDB" id="19768at2759"/>
<dbReference type="AlphaFoldDB" id="A0A2P6V937"/>
<dbReference type="InterPro" id="IPR022228">
    <property type="entry name" value="DUF3755"/>
</dbReference>
<evidence type="ECO:0000313" key="3">
    <source>
        <dbReference type="Proteomes" id="UP000239649"/>
    </source>
</evidence>
<proteinExistence type="predicted"/>
<dbReference type="Pfam" id="PF12579">
    <property type="entry name" value="DUF3755"/>
    <property type="match status" value="1"/>
</dbReference>
<dbReference type="InterPro" id="IPR001005">
    <property type="entry name" value="SANT/Myb"/>
</dbReference>
<sequence>MAAGYIAPPAFQVALDWSEEEQKALEAGLARYPADRFDFVQRYVKVAAMLPRKSVRDVALRARWTINQQLLKKRKPGELVSGAGGGAQKSMGAGSMLPPKAPQLPPVPMMPGMSALPASAAMPINTPTNAIIGGPVAQLLETNFTILNEFRSNMADFKVPENTQLLVQFRDNILAIINAMEAMGGVMAQMPQLPVRLNVDLANNFLPSRPATMPAYNLAMPPPQPALNAPGMVPLTEDYGPGSGAVPSAANGMQQGGGGGGGGAAAGGGAVPSSTLPLPATLPSASMPFMGGSFGGAPTLIKQEQPVLSKKQDG</sequence>
<feature type="region of interest" description="Disordered" evidence="1">
    <location>
        <begin position="238"/>
        <end position="268"/>
    </location>
</feature>
<name>A0A2P6V937_9CHLO</name>
<protein>
    <submittedName>
        <fullName evidence="2">Uncharacterized protein</fullName>
    </submittedName>
</protein>